<dbReference type="Gene3D" id="3.30.1330.230">
    <property type="match status" value="1"/>
</dbReference>
<dbReference type="Pfam" id="PF02624">
    <property type="entry name" value="YcaO"/>
    <property type="match status" value="1"/>
</dbReference>
<comment type="caution">
    <text evidence="2">The sequence shown here is derived from an EMBL/GenBank/DDBJ whole genome shotgun (WGS) entry which is preliminary data.</text>
</comment>
<dbReference type="NCBIfam" id="TIGR00702">
    <property type="entry name" value="YcaO-type kinase domain"/>
    <property type="match status" value="1"/>
</dbReference>
<dbReference type="Proteomes" id="UP001556692">
    <property type="component" value="Unassembled WGS sequence"/>
</dbReference>
<protein>
    <submittedName>
        <fullName evidence="2">YcaO-like family protein</fullName>
    </submittedName>
</protein>
<dbReference type="EMBL" id="JBDPGJ010000003">
    <property type="protein sequence ID" value="MEX0406794.1"/>
    <property type="molecule type" value="Genomic_DNA"/>
</dbReference>
<feature type="domain" description="YcaO" evidence="1">
    <location>
        <begin position="42"/>
        <end position="372"/>
    </location>
</feature>
<evidence type="ECO:0000313" key="3">
    <source>
        <dbReference type="Proteomes" id="UP001556692"/>
    </source>
</evidence>
<evidence type="ECO:0000313" key="2">
    <source>
        <dbReference type="EMBL" id="MEX0406794.1"/>
    </source>
</evidence>
<dbReference type="PANTHER" id="PTHR37809">
    <property type="entry name" value="RIBOSOMAL PROTEIN S12 METHYLTHIOTRANSFERASE ACCESSORY FACTOR YCAO"/>
    <property type="match status" value="1"/>
</dbReference>
<keyword evidence="3" id="KW-1185">Reference proteome</keyword>
<proteinExistence type="predicted"/>
<sequence length="372" mass="39564">MIDIEAAIGVTRIGDLTGYDRIGIPVAMAVRPLSRGYCVAQGKALTFAGARSSALMEAAEGYHGENIDRPLHYASYAELKDAGAVDPQLLPRVRGRIVGAYERFLWIRGQTLSGDAALVPFECVHTDYSLPSRASPGVFLCSSNGLGAGRSFADSGLHALLEVLERDAEAVFRAAGLWTDMKWRVAFDALPEGDASRVVERLRSVDIEPHAWNITSDLGVPAIYVTLVDKREPLHSPVKLVSGSACREGGEAALLAALLEAIQTRATVIAGTRDDLYFDHYLDIDTQLVSAKLHLLETSVAGSVLPSSCNASIDALGGLVEEALGCSIVVVDLSLGICGVHVVRVIVPGAEGVPGHSEYARGVRARIAARKQ</sequence>
<organism evidence="2 3">
    <name type="scientific">Aquibium pacificus</name>
    <dbReference type="NCBI Taxonomy" id="3153579"/>
    <lineage>
        <taxon>Bacteria</taxon>
        <taxon>Pseudomonadati</taxon>
        <taxon>Pseudomonadota</taxon>
        <taxon>Alphaproteobacteria</taxon>
        <taxon>Hyphomicrobiales</taxon>
        <taxon>Phyllobacteriaceae</taxon>
        <taxon>Aquibium</taxon>
    </lineage>
</organism>
<reference evidence="2 3" key="1">
    <citation type="submission" date="2024-05" db="EMBL/GenBank/DDBJ databases">
        <authorList>
            <person name="Jiang F."/>
        </authorList>
    </citation>
    <scope>NUCLEOTIDE SEQUENCE [LARGE SCALE GENOMIC DNA]</scope>
    <source>
        <strain evidence="2 3">LZ166</strain>
    </source>
</reference>
<gene>
    <name evidence="2" type="ORF">ABGN05_14090</name>
</gene>
<dbReference type="InterPro" id="IPR003776">
    <property type="entry name" value="YcaO-like_dom"/>
</dbReference>
<accession>A0ABV3SLC7</accession>
<name>A0ABV3SLC7_9HYPH</name>
<dbReference type="RefSeq" id="WP_367954675.1">
    <property type="nucleotide sequence ID" value="NZ_JBDPGJ010000003.1"/>
</dbReference>
<evidence type="ECO:0000259" key="1">
    <source>
        <dbReference type="PROSITE" id="PS51664"/>
    </source>
</evidence>
<dbReference type="PANTHER" id="PTHR37809:SF1">
    <property type="entry name" value="RIBOSOMAL PROTEIN S12 METHYLTHIOTRANSFERASE ACCESSORY FACTOR YCAO"/>
    <property type="match status" value="1"/>
</dbReference>
<dbReference type="PROSITE" id="PS51664">
    <property type="entry name" value="YCAO"/>
    <property type="match status" value="1"/>
</dbReference>